<dbReference type="Gene3D" id="3.10.180.10">
    <property type="entry name" value="2,3-Dihydroxybiphenyl 1,2-Dioxygenase, domain 1"/>
    <property type="match status" value="1"/>
</dbReference>
<dbReference type="InterPro" id="IPR004360">
    <property type="entry name" value="Glyas_Fos-R_dOase_dom"/>
</dbReference>
<dbReference type="PROSITE" id="PS51819">
    <property type="entry name" value="VOC"/>
    <property type="match status" value="1"/>
</dbReference>
<dbReference type="InterPro" id="IPR029068">
    <property type="entry name" value="Glyas_Bleomycin-R_OHBP_Dase"/>
</dbReference>
<name>A0ABR7WPB5_9SPHI</name>
<sequence>MPKATNLQLNAIQHIGIPVTNIINSQAFYERLGFANVMQAGFGAEDQRGTCVMMKRGSMIMELYQLPAIELTEIRTRKNGHIDHVAFDVPDIDVAYNTIQQAGFDIIEPEPVFLQFWERGCRYFNITGPDGERLEFNQVLL</sequence>
<proteinExistence type="predicted"/>
<dbReference type="PROSITE" id="PS00934">
    <property type="entry name" value="GLYOXALASE_I_1"/>
    <property type="match status" value="1"/>
</dbReference>
<dbReference type="RefSeq" id="WP_191188675.1">
    <property type="nucleotide sequence ID" value="NZ_JACWMY010000004.1"/>
</dbReference>
<protein>
    <submittedName>
        <fullName evidence="3">VOC family protein</fullName>
    </submittedName>
</protein>
<gene>
    <name evidence="3" type="ORF">IDJ77_09325</name>
</gene>
<dbReference type="PANTHER" id="PTHR43048:SF3">
    <property type="entry name" value="METHYLMALONYL-COA EPIMERASE, MITOCHONDRIAL"/>
    <property type="match status" value="1"/>
</dbReference>
<organism evidence="3 4">
    <name type="scientific">Mucilaginibacter pankratovii</name>
    <dbReference type="NCBI Taxonomy" id="2772110"/>
    <lineage>
        <taxon>Bacteria</taxon>
        <taxon>Pseudomonadati</taxon>
        <taxon>Bacteroidota</taxon>
        <taxon>Sphingobacteriia</taxon>
        <taxon>Sphingobacteriales</taxon>
        <taxon>Sphingobacteriaceae</taxon>
        <taxon>Mucilaginibacter</taxon>
    </lineage>
</organism>
<dbReference type="PANTHER" id="PTHR43048">
    <property type="entry name" value="METHYLMALONYL-COA EPIMERASE"/>
    <property type="match status" value="1"/>
</dbReference>
<reference evidence="3 4" key="1">
    <citation type="submission" date="2020-09" db="EMBL/GenBank/DDBJ databases">
        <title>Novel species of Mucilaginibacter isolated from a glacier on the Tibetan Plateau.</title>
        <authorList>
            <person name="Liu Q."/>
            <person name="Xin Y.-H."/>
        </authorList>
    </citation>
    <scope>NUCLEOTIDE SEQUENCE [LARGE SCALE GENOMIC DNA]</scope>
    <source>
        <strain evidence="3 4">ZT4R22</strain>
    </source>
</reference>
<accession>A0ABR7WPB5</accession>
<dbReference type="EMBL" id="JACWMY010000004">
    <property type="protein sequence ID" value="MBD1364008.1"/>
    <property type="molecule type" value="Genomic_DNA"/>
</dbReference>
<keyword evidence="4" id="KW-1185">Reference proteome</keyword>
<evidence type="ECO:0000259" key="2">
    <source>
        <dbReference type="PROSITE" id="PS51819"/>
    </source>
</evidence>
<feature type="domain" description="VOC" evidence="2">
    <location>
        <begin position="11"/>
        <end position="139"/>
    </location>
</feature>
<dbReference type="InterPro" id="IPR051785">
    <property type="entry name" value="MMCE/EMCE_epimerase"/>
</dbReference>
<evidence type="ECO:0000256" key="1">
    <source>
        <dbReference type="ARBA" id="ARBA00022723"/>
    </source>
</evidence>
<dbReference type="Proteomes" id="UP000606600">
    <property type="component" value="Unassembled WGS sequence"/>
</dbReference>
<dbReference type="InterPro" id="IPR037523">
    <property type="entry name" value="VOC_core"/>
</dbReference>
<dbReference type="SUPFAM" id="SSF54593">
    <property type="entry name" value="Glyoxalase/Bleomycin resistance protein/Dihydroxybiphenyl dioxygenase"/>
    <property type="match status" value="1"/>
</dbReference>
<comment type="caution">
    <text evidence="3">The sequence shown here is derived from an EMBL/GenBank/DDBJ whole genome shotgun (WGS) entry which is preliminary data.</text>
</comment>
<dbReference type="InterPro" id="IPR018146">
    <property type="entry name" value="Glyoxalase_1_CS"/>
</dbReference>
<evidence type="ECO:0000313" key="3">
    <source>
        <dbReference type="EMBL" id="MBD1364008.1"/>
    </source>
</evidence>
<dbReference type="CDD" id="cd06587">
    <property type="entry name" value="VOC"/>
    <property type="match status" value="1"/>
</dbReference>
<keyword evidence="1" id="KW-0479">Metal-binding</keyword>
<dbReference type="Pfam" id="PF00903">
    <property type="entry name" value="Glyoxalase"/>
    <property type="match status" value="1"/>
</dbReference>
<evidence type="ECO:0000313" key="4">
    <source>
        <dbReference type="Proteomes" id="UP000606600"/>
    </source>
</evidence>